<dbReference type="KEGG" id="lxl:KDY119_01444"/>
<dbReference type="InterPro" id="IPR036366">
    <property type="entry name" value="PGBDSf"/>
</dbReference>
<dbReference type="Proteomes" id="UP000326702">
    <property type="component" value="Chromosome"/>
</dbReference>
<proteinExistence type="predicted"/>
<dbReference type="InterPro" id="IPR002477">
    <property type="entry name" value="Peptidoglycan-bd-like"/>
</dbReference>
<dbReference type="InterPro" id="IPR036365">
    <property type="entry name" value="PGBD-like_sf"/>
</dbReference>
<sequence>MCVVAMAAAFAAGTFVRSPWEEATRNASIDPVVTAAVATRSFPAQVPELTGTVSAGSTLDVSVPASDGGRSVVTRVDAKAGSLLEPGDALVEVSGRPVIALALPFTLYRNLTPGMSGPDVQALQHALATLGLYRGTPDGTYGTGTSAAVRALYSRAGVTAPAPSADAQSALDDAEQAARSAQQGAADGAGTSDGGGAGDDAQNDAGTSGAHSSGADLAAARRAADTPLPYAEIVDVPTAGARVVAVKKVGTLVDGSVATLRVGAPTAKARVDVGQAETFAEGARVTVADVAATGDPVHATVTSVSAFKKASADDSDSTPGYDVAIKLPVEKNASFEDGDKVVIRSAGAKAKAARGLTVPVVALRQDHDGTYVLATAGSASTSASGSEKSSLRHLTVTVEAELDGYAMVTGDGIAEGEQVVVGGAS</sequence>
<keyword evidence="4" id="KW-1185">Reference proteome</keyword>
<gene>
    <name evidence="3" type="ORF">KDY119_01444</name>
</gene>
<organism evidence="3 4">
    <name type="scientific">Luteimicrobium xylanilyticum</name>
    <dbReference type="NCBI Taxonomy" id="1133546"/>
    <lineage>
        <taxon>Bacteria</taxon>
        <taxon>Bacillati</taxon>
        <taxon>Actinomycetota</taxon>
        <taxon>Actinomycetes</taxon>
        <taxon>Micrococcales</taxon>
        <taxon>Luteimicrobium</taxon>
    </lineage>
</organism>
<name>A0A5P9Q922_9MICO</name>
<dbReference type="Gene3D" id="1.10.101.10">
    <property type="entry name" value="PGBD-like superfamily/PGBD"/>
    <property type="match status" value="1"/>
</dbReference>
<dbReference type="AlphaFoldDB" id="A0A5P9Q922"/>
<evidence type="ECO:0000259" key="2">
    <source>
        <dbReference type="Pfam" id="PF01471"/>
    </source>
</evidence>
<evidence type="ECO:0000256" key="1">
    <source>
        <dbReference type="SAM" id="MobiDB-lite"/>
    </source>
</evidence>
<reference evidence="3 4" key="1">
    <citation type="submission" date="2019-10" db="EMBL/GenBank/DDBJ databases">
        <title>Genome sequence of Luteimicrobium xylanilyticum HY-24.</title>
        <authorList>
            <person name="Kim D.Y."/>
            <person name="Park H.-Y."/>
        </authorList>
    </citation>
    <scope>NUCLEOTIDE SEQUENCE [LARGE SCALE GENOMIC DNA]</scope>
    <source>
        <strain evidence="3 4">HY-24</strain>
    </source>
</reference>
<dbReference type="Pfam" id="PF01471">
    <property type="entry name" value="PG_binding_1"/>
    <property type="match status" value="1"/>
</dbReference>
<feature type="domain" description="Peptidoglycan binding-like" evidence="2">
    <location>
        <begin position="116"/>
        <end position="152"/>
    </location>
</feature>
<feature type="region of interest" description="Disordered" evidence="1">
    <location>
        <begin position="163"/>
        <end position="218"/>
    </location>
</feature>
<dbReference type="EMBL" id="CP045529">
    <property type="protein sequence ID" value="QFU97938.1"/>
    <property type="molecule type" value="Genomic_DNA"/>
</dbReference>
<accession>A0A5P9Q922</accession>
<protein>
    <recommendedName>
        <fullName evidence="2">Peptidoglycan binding-like domain-containing protein</fullName>
    </recommendedName>
</protein>
<evidence type="ECO:0000313" key="3">
    <source>
        <dbReference type="EMBL" id="QFU97938.1"/>
    </source>
</evidence>
<dbReference type="SUPFAM" id="SSF47090">
    <property type="entry name" value="PGBD-like"/>
    <property type="match status" value="1"/>
</dbReference>
<feature type="compositionally biased region" description="Low complexity" evidence="1">
    <location>
        <begin position="177"/>
        <end position="190"/>
    </location>
</feature>
<evidence type="ECO:0000313" key="4">
    <source>
        <dbReference type="Proteomes" id="UP000326702"/>
    </source>
</evidence>